<name>A0AAE3Z7Y5_9ACTN</name>
<evidence type="ECO:0000313" key="2">
    <source>
        <dbReference type="EMBL" id="MDR7299988.1"/>
    </source>
</evidence>
<gene>
    <name evidence="2" type="ORF">JOF55_000169</name>
</gene>
<reference evidence="2" key="1">
    <citation type="submission" date="2023-07" db="EMBL/GenBank/DDBJ databases">
        <title>Sequencing the genomes of 1000 actinobacteria strains.</title>
        <authorList>
            <person name="Klenk H.-P."/>
        </authorList>
    </citation>
    <scope>NUCLEOTIDE SEQUENCE</scope>
    <source>
        <strain evidence="2">DSM 45977</strain>
    </source>
</reference>
<keyword evidence="3" id="KW-1185">Reference proteome</keyword>
<dbReference type="AlphaFoldDB" id="A0AAE3Z7Y5"/>
<keyword evidence="1" id="KW-0812">Transmembrane</keyword>
<proteinExistence type="predicted"/>
<keyword evidence="1" id="KW-0472">Membrane</keyword>
<evidence type="ECO:0000313" key="3">
    <source>
        <dbReference type="Proteomes" id="UP001180845"/>
    </source>
</evidence>
<protein>
    <submittedName>
        <fullName evidence="2">Uncharacterized protein</fullName>
    </submittedName>
</protein>
<accession>A0AAE3Z7Y5</accession>
<organism evidence="2 3">
    <name type="scientific">Haloactinomyces albus</name>
    <dbReference type="NCBI Taxonomy" id="1352928"/>
    <lineage>
        <taxon>Bacteria</taxon>
        <taxon>Bacillati</taxon>
        <taxon>Actinomycetota</taxon>
        <taxon>Actinomycetes</taxon>
        <taxon>Actinopolysporales</taxon>
        <taxon>Actinopolysporaceae</taxon>
        <taxon>Haloactinomyces</taxon>
    </lineage>
</organism>
<feature type="transmembrane region" description="Helical" evidence="1">
    <location>
        <begin position="39"/>
        <end position="58"/>
    </location>
</feature>
<keyword evidence="1" id="KW-1133">Transmembrane helix</keyword>
<dbReference type="EMBL" id="JAVDXW010000001">
    <property type="protein sequence ID" value="MDR7299988.1"/>
    <property type="molecule type" value="Genomic_DNA"/>
</dbReference>
<dbReference type="Proteomes" id="UP001180845">
    <property type="component" value="Unassembled WGS sequence"/>
</dbReference>
<evidence type="ECO:0000256" key="1">
    <source>
        <dbReference type="SAM" id="Phobius"/>
    </source>
</evidence>
<comment type="caution">
    <text evidence="2">The sequence shown here is derived from an EMBL/GenBank/DDBJ whole genome shotgun (WGS) entry which is preliminary data.</text>
</comment>
<sequence>MKLRAATRSSGPLFAGSAVGYSGRDHFVSGGLMGKKARIGLLLGATSCLLAVMVDWIVEEL</sequence>